<dbReference type="Pfam" id="PF00201">
    <property type="entry name" value="UDPGT"/>
    <property type="match status" value="1"/>
</dbReference>
<evidence type="ECO:0008006" key="6">
    <source>
        <dbReference type="Google" id="ProtNLM"/>
    </source>
</evidence>
<dbReference type="SUPFAM" id="SSF53756">
    <property type="entry name" value="UDP-Glycosyltransferase/glycogen phosphorylase"/>
    <property type="match status" value="1"/>
</dbReference>
<dbReference type="SUPFAM" id="SSF52833">
    <property type="entry name" value="Thioredoxin-like"/>
    <property type="match status" value="1"/>
</dbReference>
<dbReference type="InterPro" id="IPR002213">
    <property type="entry name" value="UDP_glucos_trans"/>
</dbReference>
<evidence type="ECO:0000256" key="1">
    <source>
        <dbReference type="ARBA" id="ARBA00009995"/>
    </source>
</evidence>
<dbReference type="CDD" id="cd02989">
    <property type="entry name" value="Phd_like_TxnDC9"/>
    <property type="match status" value="1"/>
</dbReference>
<sequence length="720" mass="80886">MDPDSFRSTLSSLAFGNVIAAAARDYQKELLAKEKAQPSTSADEIVDLDELMDDPELEKLHAERIAALKVKLSGPLAFFLFYDNLRLSLHFSVQKEVEKREVLKKQGHGEYREITEGEFLGEVTGSERVVCHFYHREFYRCKIMDKHLKALAPVHINTKFIKLDAEVNQIQIQKNGIAFDRIVGFQDLGSKDDFTARALENLLKRKGKHFLLASSYTVRDMQARAEEQGERGRSVAMGDAPSQPEKMPHAVCIPYPAQGHVTPMMKLAKLLRFYGFRITFVNTHFNHKRLLRSGAVVPSEAADPGFRFESIPDGLPPSETDATQDVPSLCHSISKHALLPFLDLLRRFNTDGGDAPPVSCIVSDGSMSFTLDAARELRIPEVVLRTSSACGFMGYLHYQHLIDRGLTPLKHESDITNGFLDTPIDWVPGMKNMRLRDFPSFIRTTDRDDIMLNYCNRQAQRSTLAAAVIFNTFDELEGPVLEAMAAILPPMYTVGPLSLLLQHHQIPDALASLRSNLWKEESGCLEWLDGRAPGSVVYVNFGSITVMSHEQLVEFAWGLVDSEYEFLWVIRPDLVRGHAPALPAEFLEKTRERGMMASWCPQEEVLGHAAVGGFLTHSGWNSTLESIVGGVPMLSWPFFSEQQTNCRYACTEWGNGMEIDNNVRREEVEGLIRKLMGNGEKGREMRRRAAGWKEAAERAAQPGGSSFLNLARLVDLLRDF</sequence>
<dbReference type="EMBL" id="JACMSC010000018">
    <property type="protein sequence ID" value="KAG6477044.1"/>
    <property type="molecule type" value="Genomic_DNA"/>
</dbReference>
<reference evidence="4 5" key="1">
    <citation type="submission" date="2020-08" db="EMBL/GenBank/DDBJ databases">
        <title>Plant Genome Project.</title>
        <authorList>
            <person name="Zhang R.-G."/>
        </authorList>
    </citation>
    <scope>NUCLEOTIDE SEQUENCE [LARGE SCALE GENOMIC DNA]</scope>
    <source>
        <tissue evidence="4">Rhizome</tissue>
    </source>
</reference>
<dbReference type="AlphaFoldDB" id="A0A8J5K7M3"/>
<dbReference type="InterPro" id="IPR035595">
    <property type="entry name" value="UDP_glycos_trans_CS"/>
</dbReference>
<dbReference type="Gene3D" id="3.40.30.10">
    <property type="entry name" value="Glutaredoxin"/>
    <property type="match status" value="1"/>
</dbReference>
<proteinExistence type="inferred from homology"/>
<dbReference type="PANTHER" id="PTHR11926">
    <property type="entry name" value="GLUCOSYL/GLUCURONOSYL TRANSFERASES"/>
    <property type="match status" value="1"/>
</dbReference>
<keyword evidence="5" id="KW-1185">Reference proteome</keyword>
<dbReference type="Gene3D" id="3.40.50.2000">
    <property type="entry name" value="Glycogen Phosphorylase B"/>
    <property type="match status" value="2"/>
</dbReference>
<comment type="caution">
    <text evidence="4">The sequence shown here is derived from an EMBL/GenBank/DDBJ whole genome shotgun (WGS) entry which is preliminary data.</text>
</comment>
<protein>
    <recommendedName>
        <fullName evidence="6">UDP-glycosyltransferases domain-containing protein</fullName>
    </recommendedName>
</protein>
<name>A0A8J5K7M3_ZINOF</name>
<keyword evidence="2" id="KW-0808">Transferase</keyword>
<dbReference type="Proteomes" id="UP000734854">
    <property type="component" value="Unassembled WGS sequence"/>
</dbReference>
<evidence type="ECO:0000256" key="2">
    <source>
        <dbReference type="ARBA" id="ARBA00022679"/>
    </source>
</evidence>
<comment type="similarity">
    <text evidence="1">Belongs to the UDP-glycosyltransferase family.</text>
</comment>
<dbReference type="GO" id="GO:0080044">
    <property type="term" value="F:quercetin 7-O-glucosyltransferase activity"/>
    <property type="evidence" value="ECO:0007669"/>
    <property type="project" value="TreeGrafter"/>
</dbReference>
<dbReference type="InterPro" id="IPR036249">
    <property type="entry name" value="Thioredoxin-like_sf"/>
</dbReference>
<evidence type="ECO:0000256" key="3">
    <source>
        <dbReference type="SAM" id="MobiDB-lite"/>
    </source>
</evidence>
<evidence type="ECO:0000313" key="5">
    <source>
        <dbReference type="Proteomes" id="UP000734854"/>
    </source>
</evidence>
<evidence type="ECO:0000313" key="4">
    <source>
        <dbReference type="EMBL" id="KAG6477044.1"/>
    </source>
</evidence>
<dbReference type="FunFam" id="3.40.50.2000:FF:000055">
    <property type="entry name" value="Glycosyltransferase"/>
    <property type="match status" value="1"/>
</dbReference>
<dbReference type="GO" id="GO:0080043">
    <property type="term" value="F:quercetin 3-O-glucosyltransferase activity"/>
    <property type="evidence" value="ECO:0007669"/>
    <property type="project" value="TreeGrafter"/>
</dbReference>
<dbReference type="CDD" id="cd03784">
    <property type="entry name" value="GT1_Gtf-like"/>
    <property type="match status" value="1"/>
</dbReference>
<dbReference type="PROSITE" id="PS00375">
    <property type="entry name" value="UDPGT"/>
    <property type="match status" value="1"/>
</dbReference>
<dbReference type="FunFam" id="3.40.50.2000:FF:000027">
    <property type="entry name" value="Glycosyltransferase"/>
    <property type="match status" value="1"/>
</dbReference>
<accession>A0A8J5K7M3</accession>
<dbReference type="PANTHER" id="PTHR11926:SF774">
    <property type="entry name" value="UDP-GLYCOSYLTRANSFERASE 85A1-RELATED"/>
    <property type="match status" value="1"/>
</dbReference>
<organism evidence="4 5">
    <name type="scientific">Zingiber officinale</name>
    <name type="common">Ginger</name>
    <name type="synonym">Amomum zingiber</name>
    <dbReference type="NCBI Taxonomy" id="94328"/>
    <lineage>
        <taxon>Eukaryota</taxon>
        <taxon>Viridiplantae</taxon>
        <taxon>Streptophyta</taxon>
        <taxon>Embryophyta</taxon>
        <taxon>Tracheophyta</taxon>
        <taxon>Spermatophyta</taxon>
        <taxon>Magnoliopsida</taxon>
        <taxon>Liliopsida</taxon>
        <taxon>Zingiberales</taxon>
        <taxon>Zingiberaceae</taxon>
        <taxon>Zingiber</taxon>
    </lineage>
</organism>
<feature type="compositionally biased region" description="Basic and acidic residues" evidence="3">
    <location>
        <begin position="224"/>
        <end position="233"/>
    </location>
</feature>
<gene>
    <name evidence="4" type="ORF">ZIOFF_066294</name>
</gene>
<feature type="region of interest" description="Disordered" evidence="3">
    <location>
        <begin position="224"/>
        <end position="244"/>
    </location>
</feature>